<protein>
    <recommendedName>
        <fullName evidence="3">DUF4375 domain-containing protein</fullName>
    </recommendedName>
</protein>
<evidence type="ECO:0000313" key="2">
    <source>
        <dbReference type="Proteomes" id="UP001138540"/>
    </source>
</evidence>
<dbReference type="Proteomes" id="UP001138540">
    <property type="component" value="Unassembled WGS sequence"/>
</dbReference>
<keyword evidence="2" id="KW-1185">Reference proteome</keyword>
<dbReference type="EMBL" id="JACHKA010000001">
    <property type="protein sequence ID" value="MBB5985993.1"/>
    <property type="molecule type" value="Genomic_DNA"/>
</dbReference>
<organism evidence="1 2">
    <name type="scientific">Sphingobium lignivorans</name>
    <dbReference type="NCBI Taxonomy" id="2735886"/>
    <lineage>
        <taxon>Bacteria</taxon>
        <taxon>Pseudomonadati</taxon>
        <taxon>Pseudomonadota</taxon>
        <taxon>Alphaproteobacteria</taxon>
        <taxon>Sphingomonadales</taxon>
        <taxon>Sphingomonadaceae</taxon>
        <taxon>Sphingobium</taxon>
    </lineage>
</organism>
<name>A0ABR6NFD7_9SPHN</name>
<reference evidence="1 2" key="1">
    <citation type="submission" date="2020-08" db="EMBL/GenBank/DDBJ databases">
        <title>Exploring microbial biodiversity for novel pathways involved in the catabolism of aromatic compounds derived from lignin.</title>
        <authorList>
            <person name="Elkins J."/>
        </authorList>
    </citation>
    <scope>NUCLEOTIDE SEQUENCE [LARGE SCALE GENOMIC DNA]</scope>
    <source>
        <strain evidence="1 2">B1D3A</strain>
    </source>
</reference>
<gene>
    <name evidence="1" type="ORF">HNP60_001967</name>
</gene>
<dbReference type="RefSeq" id="WP_184153021.1">
    <property type="nucleotide sequence ID" value="NZ_JACHKA010000001.1"/>
</dbReference>
<proteinExistence type="predicted"/>
<accession>A0ABR6NFD7</accession>
<comment type="caution">
    <text evidence="1">The sequence shown here is derived from an EMBL/GenBank/DDBJ whole genome shotgun (WGS) entry which is preliminary data.</text>
</comment>
<evidence type="ECO:0000313" key="1">
    <source>
        <dbReference type="EMBL" id="MBB5985993.1"/>
    </source>
</evidence>
<sequence length="201" mass="22168">MQLTEKRKADRAKMADILEALATEKGAKVTRPDSLHPREIRLKIEVEGGPYVHVEFDGSAPSPDYYDLTWNVDHGSLWAFSSAFGDVNAYHFTKASRAAKGFTALCNVIADDIETLLSGRGYCAERAMKRARDKIELERDGMDYAKSLVGAGQGTKWADGRECESPEQVRAAYEAMPGRIAKLEAFIAASAPREACTGFDW</sequence>
<evidence type="ECO:0008006" key="3">
    <source>
        <dbReference type="Google" id="ProtNLM"/>
    </source>
</evidence>